<feature type="active site" description="Nucleophile" evidence="7 9">
    <location>
        <position position="9"/>
    </location>
</feature>
<evidence type="ECO:0000256" key="9">
    <source>
        <dbReference type="PIRSR" id="PIRSR000485-1"/>
    </source>
</evidence>
<keyword evidence="6 7" id="KW-0315">Glutamine amidotransferase</keyword>
<dbReference type="Proteomes" id="UP000565078">
    <property type="component" value="Unassembled WGS sequence"/>
</dbReference>
<evidence type="ECO:0000256" key="8">
    <source>
        <dbReference type="PIRNR" id="PIRNR000485"/>
    </source>
</evidence>
<feature type="binding site" evidence="7 11">
    <location>
        <position position="417"/>
    </location>
    <ligand>
        <name>[4Fe-4S] cluster</name>
        <dbReference type="ChEBI" id="CHEBI:49883"/>
    </ligand>
</feature>
<evidence type="ECO:0000256" key="4">
    <source>
        <dbReference type="ARBA" id="ARBA00022679"/>
    </source>
</evidence>
<dbReference type="PANTHER" id="PTHR11907">
    <property type="entry name" value="AMIDOPHOSPHORIBOSYLTRANSFERASE"/>
    <property type="match status" value="1"/>
</dbReference>
<feature type="binding site" evidence="7 10">
    <location>
        <position position="319"/>
    </location>
    <ligand>
        <name>Mg(2+)</name>
        <dbReference type="ChEBI" id="CHEBI:18420"/>
    </ligand>
</feature>
<keyword evidence="7 11" id="KW-0411">Iron-sulfur</keyword>
<feature type="domain" description="Glutamine amidotransferase type-2" evidence="12">
    <location>
        <begin position="9"/>
        <end position="252"/>
    </location>
</feature>
<dbReference type="EMBL" id="DUGC01000035">
    <property type="protein sequence ID" value="HIH09415.1"/>
    <property type="molecule type" value="Genomic_DNA"/>
</dbReference>
<dbReference type="InterPro" id="IPR029057">
    <property type="entry name" value="PRTase-like"/>
</dbReference>
<comment type="function">
    <text evidence="7">Catalyzes the formation of phosphoribosylamine from phosphoribosylpyrophosphate (PRPP) and glutamine.</text>
</comment>
<dbReference type="PIRSF" id="PIRSF000485">
    <property type="entry name" value="Amd_phspho_trans"/>
    <property type="match status" value="1"/>
</dbReference>
<evidence type="ECO:0000259" key="12">
    <source>
        <dbReference type="PROSITE" id="PS51278"/>
    </source>
</evidence>
<feature type="binding site" evidence="7 11">
    <location>
        <position position="268"/>
    </location>
    <ligand>
        <name>[4Fe-4S] cluster</name>
        <dbReference type="ChEBI" id="CHEBI:49883"/>
    </ligand>
</feature>
<feature type="binding site" evidence="7 11">
    <location>
        <position position="488"/>
    </location>
    <ligand>
        <name>[4Fe-4S] cluster</name>
        <dbReference type="ChEBI" id="CHEBI:49883"/>
    </ligand>
</feature>
<evidence type="ECO:0000256" key="5">
    <source>
        <dbReference type="ARBA" id="ARBA00022755"/>
    </source>
</evidence>
<dbReference type="GO" id="GO:0006189">
    <property type="term" value="P:'de novo' IMP biosynthetic process"/>
    <property type="evidence" value="ECO:0007669"/>
    <property type="project" value="UniProtKB-UniRule"/>
</dbReference>
<comment type="pathway">
    <text evidence="1 7 8">Purine metabolism; IMP biosynthesis via de novo pathway; N(1)-(5-phospho-D-ribosyl)glycinamide from 5-phospho-alpha-D-ribose 1-diphosphate: step 1/2.</text>
</comment>
<dbReference type="PROSITE" id="PS51278">
    <property type="entry name" value="GATASE_TYPE_2"/>
    <property type="match status" value="1"/>
</dbReference>
<dbReference type="SUPFAM" id="SSF53271">
    <property type="entry name" value="PRTase-like"/>
    <property type="match status" value="1"/>
</dbReference>
<dbReference type="UniPathway" id="UPA00074">
    <property type="reaction ID" value="UER00124"/>
</dbReference>
<organism evidence="13 14">
    <name type="scientific">Candidatus Iainarchaeum sp</name>
    <dbReference type="NCBI Taxonomy" id="3101447"/>
    <lineage>
        <taxon>Archaea</taxon>
        <taxon>Candidatus Iainarchaeota</taxon>
        <taxon>Candidatus Iainarchaeia</taxon>
        <taxon>Candidatus Iainarchaeales</taxon>
        <taxon>Candidatus Iainarchaeaceae</taxon>
        <taxon>Candidatus Iainarchaeum</taxon>
    </lineage>
</organism>
<comment type="cofactor">
    <cofactor evidence="7 10">
        <name>Mg(2+)</name>
        <dbReference type="ChEBI" id="CHEBI:18420"/>
    </cofactor>
    <text evidence="7 10">Binds 1 Mg(2+) ion per subunit.</text>
</comment>
<evidence type="ECO:0000256" key="10">
    <source>
        <dbReference type="PIRSR" id="PIRSR000485-2"/>
    </source>
</evidence>
<accession>A0A7J4IYN9</accession>
<keyword evidence="5 7" id="KW-0658">Purine biosynthesis</keyword>
<feature type="binding site" evidence="7 10">
    <location>
        <position position="380"/>
    </location>
    <ligand>
        <name>Mg(2+)</name>
        <dbReference type="ChEBI" id="CHEBI:18420"/>
    </ligand>
</feature>
<keyword evidence="7 11" id="KW-0408">Iron</keyword>
<dbReference type="Pfam" id="PF13522">
    <property type="entry name" value="GATase_6"/>
    <property type="match status" value="1"/>
</dbReference>
<keyword evidence="7" id="KW-0004">4Fe-4S</keyword>
<keyword evidence="4 7" id="KW-0808">Transferase</keyword>
<dbReference type="GO" id="GO:0004044">
    <property type="term" value="F:amidophosphoribosyltransferase activity"/>
    <property type="evidence" value="ECO:0007669"/>
    <property type="project" value="UniProtKB-UniRule"/>
</dbReference>
<feature type="binding site" evidence="7 10">
    <location>
        <position position="379"/>
    </location>
    <ligand>
        <name>Mg(2+)</name>
        <dbReference type="ChEBI" id="CHEBI:18420"/>
    </ligand>
</feature>
<keyword evidence="7 10" id="KW-0460">Magnesium</keyword>
<comment type="similarity">
    <text evidence="2 7 8">In the C-terminal section; belongs to the purine/pyrimidine phosphoribosyltransferase family.</text>
</comment>
<dbReference type="Pfam" id="PF00156">
    <property type="entry name" value="Pribosyltran"/>
    <property type="match status" value="1"/>
</dbReference>
<comment type="catalytic activity">
    <reaction evidence="7 8">
        <text>5-phospho-beta-D-ribosylamine + L-glutamate + diphosphate = 5-phospho-alpha-D-ribose 1-diphosphate + L-glutamine + H2O</text>
        <dbReference type="Rhea" id="RHEA:14905"/>
        <dbReference type="ChEBI" id="CHEBI:15377"/>
        <dbReference type="ChEBI" id="CHEBI:29985"/>
        <dbReference type="ChEBI" id="CHEBI:33019"/>
        <dbReference type="ChEBI" id="CHEBI:58017"/>
        <dbReference type="ChEBI" id="CHEBI:58359"/>
        <dbReference type="ChEBI" id="CHEBI:58681"/>
        <dbReference type="EC" id="2.4.2.14"/>
    </reaction>
</comment>
<evidence type="ECO:0000313" key="13">
    <source>
        <dbReference type="EMBL" id="HIH09415.1"/>
    </source>
</evidence>
<evidence type="ECO:0000256" key="6">
    <source>
        <dbReference type="ARBA" id="ARBA00022962"/>
    </source>
</evidence>
<dbReference type="AlphaFoldDB" id="A0A7J4IYN9"/>
<evidence type="ECO:0000256" key="1">
    <source>
        <dbReference type="ARBA" id="ARBA00005209"/>
    </source>
</evidence>
<dbReference type="InterPro" id="IPR005854">
    <property type="entry name" value="PurF"/>
</dbReference>
<sequence>MPGEVKDECGVAAVYLPQKPDNYPLGGSAFYLYNMLLQMQNRGQLSAGITTFNEKRQQLIDTFKKVGTVNETFAVKIRPKAQSIMRKFSGSKGIGHVRYSTFGGDDRGSAQPFERHHGRKWKWFSFAFNGNIANFSELKAELEKKQYHLVRNLDTELILHFLEKEQVGEKETPMDKAFSRLAHKFDGAYNIVYINAEGTLAAMRDPLGNRPLCYSASDEFVGAASESVALANIVSNGIKPIKPGEMLIVENDSVEVRKYAESKKIAHCMFEWVYFSNAASTIEGKSVYQVRWNLGAELARQEKLETTGGDWVVVPVPDTAKPAADAYAHELGLPAMEGLIRNRYVGRTFIESNDRLAKIKEKFNVNKSVLDGKKVIIVDDSIVRGTTSKALIDYMREKGKAKEIHMRISCPPVRSPCFYGIDMSTIGELIANRHSSQEQLERTGFIDLEQETVDKIASDIGVDSLQYMTLAGLVKSIGISKNELCMACLTGEYPTPWGQALRVKAMERFGRGLETARTYE</sequence>
<dbReference type="EC" id="2.4.2.14" evidence="7"/>
<dbReference type="InterPro" id="IPR017932">
    <property type="entry name" value="GATase_2_dom"/>
</dbReference>
<reference evidence="14" key="1">
    <citation type="journal article" date="2020" name="bioRxiv">
        <title>A rank-normalized archaeal taxonomy based on genome phylogeny resolves widespread incomplete and uneven classifications.</title>
        <authorList>
            <person name="Rinke C."/>
            <person name="Chuvochina M."/>
            <person name="Mussig A.J."/>
            <person name="Chaumeil P.-A."/>
            <person name="Waite D.W."/>
            <person name="Whitman W.B."/>
            <person name="Parks D.H."/>
            <person name="Hugenholtz P."/>
        </authorList>
    </citation>
    <scope>NUCLEOTIDE SEQUENCE [LARGE SCALE GENOMIC DNA]</scope>
</reference>
<name>A0A7J4IYN9_9ARCH</name>
<dbReference type="Gene3D" id="3.40.50.2020">
    <property type="match status" value="1"/>
</dbReference>
<dbReference type="HAMAP" id="MF_01931">
    <property type="entry name" value="PurF"/>
    <property type="match status" value="1"/>
</dbReference>
<evidence type="ECO:0000313" key="14">
    <source>
        <dbReference type="Proteomes" id="UP000565078"/>
    </source>
</evidence>
<gene>
    <name evidence="7 13" type="primary">purF</name>
    <name evidence="13" type="ORF">HA254_01980</name>
</gene>
<feature type="binding site" evidence="7 11">
    <location>
        <position position="485"/>
    </location>
    <ligand>
        <name>[4Fe-4S] cluster</name>
        <dbReference type="ChEBI" id="CHEBI:49883"/>
    </ligand>
</feature>
<dbReference type="GO" id="GO:0051539">
    <property type="term" value="F:4 iron, 4 sulfur cluster binding"/>
    <property type="evidence" value="ECO:0007669"/>
    <property type="project" value="UniProtKB-KW"/>
</dbReference>
<keyword evidence="3 7" id="KW-0328">Glycosyltransferase</keyword>
<proteinExistence type="inferred from homology"/>
<evidence type="ECO:0000256" key="3">
    <source>
        <dbReference type="ARBA" id="ARBA00022676"/>
    </source>
</evidence>
<dbReference type="GO" id="GO:0000287">
    <property type="term" value="F:magnesium ion binding"/>
    <property type="evidence" value="ECO:0007669"/>
    <property type="project" value="UniProtKB-UniRule"/>
</dbReference>
<comment type="cofactor">
    <cofactor evidence="7 11">
        <name>[4Fe-4S] cluster</name>
        <dbReference type="ChEBI" id="CHEBI:49883"/>
    </cofactor>
    <text evidence="7 11">Binds 1 [4Fe-4S] cluster per subunit.</text>
</comment>
<keyword evidence="7 10" id="KW-0479">Metal-binding</keyword>
<protein>
    <recommendedName>
        <fullName evidence="7">Amidophosphoribosyltransferase</fullName>
        <shortName evidence="7">ATase</shortName>
        <ecNumber evidence="7">2.4.2.14</ecNumber>
    </recommendedName>
    <alternativeName>
        <fullName evidence="7">Glutamine phosphoribosylpyrophosphate amidotransferase</fullName>
        <shortName evidence="7">GPATase</shortName>
    </alternativeName>
</protein>
<comment type="caution">
    <text evidence="13">The sequence shown here is derived from an EMBL/GenBank/DDBJ whole genome shotgun (WGS) entry which is preliminary data.</text>
</comment>
<evidence type="ECO:0000256" key="7">
    <source>
        <dbReference type="HAMAP-Rule" id="MF_01931"/>
    </source>
</evidence>
<dbReference type="NCBIfam" id="TIGR01134">
    <property type="entry name" value="purF"/>
    <property type="match status" value="1"/>
</dbReference>
<dbReference type="SUPFAM" id="SSF56235">
    <property type="entry name" value="N-terminal nucleophile aminohydrolases (Ntn hydrolases)"/>
    <property type="match status" value="1"/>
</dbReference>
<evidence type="ECO:0000256" key="2">
    <source>
        <dbReference type="ARBA" id="ARBA00010138"/>
    </source>
</evidence>
<dbReference type="CDD" id="cd06223">
    <property type="entry name" value="PRTases_typeI"/>
    <property type="match status" value="1"/>
</dbReference>
<dbReference type="InterPro" id="IPR000836">
    <property type="entry name" value="PRTase_dom"/>
</dbReference>
<dbReference type="GO" id="GO:0009113">
    <property type="term" value="P:purine nucleobase biosynthetic process"/>
    <property type="evidence" value="ECO:0007669"/>
    <property type="project" value="UniProtKB-UniRule"/>
</dbReference>
<dbReference type="Gene3D" id="3.60.20.10">
    <property type="entry name" value="Glutamine Phosphoribosylpyrophosphate, subunit 1, domain 1"/>
    <property type="match status" value="1"/>
</dbReference>
<dbReference type="InterPro" id="IPR029055">
    <property type="entry name" value="Ntn_hydrolases_N"/>
</dbReference>
<evidence type="ECO:0000256" key="11">
    <source>
        <dbReference type="PIRSR" id="PIRSR000485-3"/>
    </source>
</evidence>